<dbReference type="Proteomes" id="UP000037594">
    <property type="component" value="Unassembled WGS sequence"/>
</dbReference>
<dbReference type="PATRIC" id="fig|451644.5.peg.1312"/>
<comment type="caution">
    <text evidence="1">The sequence shown here is derived from an EMBL/GenBank/DDBJ whole genome shotgun (WGS) entry which is preliminary data.</text>
</comment>
<dbReference type="AlphaFoldDB" id="A0A0J8UFH6"/>
<sequence>MNLGIQADRFTDTISAGRLNKARTLFLGEKQDVTNECLGAVADWTRYHYEGAAEVRLGSTRIVIQVFDEESEP</sequence>
<accession>A0A0J8UFH6</accession>
<protein>
    <submittedName>
        <fullName evidence="1">Uncharacterized protein</fullName>
    </submittedName>
</protein>
<organism evidence="1 2">
    <name type="scientific">Mycolicibacterium conceptionense</name>
    <dbReference type="NCBI Taxonomy" id="451644"/>
    <lineage>
        <taxon>Bacteria</taxon>
        <taxon>Bacillati</taxon>
        <taxon>Actinomycetota</taxon>
        <taxon>Actinomycetes</taxon>
        <taxon>Mycobacteriales</taxon>
        <taxon>Mycobacteriaceae</taxon>
        <taxon>Mycolicibacterium</taxon>
    </lineage>
</organism>
<name>A0A0J8UFH6_9MYCO</name>
<gene>
    <name evidence="1" type="ORF">ACT17_06400</name>
</gene>
<dbReference type="Pfam" id="PF24233">
    <property type="entry name" value="DUF7446"/>
    <property type="match status" value="1"/>
</dbReference>
<dbReference type="RefSeq" id="WP_048895606.1">
    <property type="nucleotide sequence ID" value="NZ_LFOD01000003.1"/>
</dbReference>
<proteinExistence type="predicted"/>
<evidence type="ECO:0000313" key="1">
    <source>
        <dbReference type="EMBL" id="KMV19662.1"/>
    </source>
</evidence>
<dbReference type="EMBL" id="LFOD01000003">
    <property type="protein sequence ID" value="KMV19662.1"/>
    <property type="molecule type" value="Genomic_DNA"/>
</dbReference>
<reference evidence="1 2" key="1">
    <citation type="submission" date="2015-06" db="EMBL/GenBank/DDBJ databases">
        <title>Genome sequence of Mycobacterium conceptionense strain MLE.</title>
        <authorList>
            <person name="Greninger A.L."/>
            <person name="Cunningham G."/>
            <person name="Chiu C.Y."/>
            <person name="Miller S."/>
        </authorList>
    </citation>
    <scope>NUCLEOTIDE SEQUENCE [LARGE SCALE GENOMIC DNA]</scope>
    <source>
        <strain evidence="1 2">MLE</strain>
    </source>
</reference>
<dbReference type="OrthoDB" id="9900410at2"/>
<dbReference type="InterPro" id="IPR055869">
    <property type="entry name" value="DUF7446"/>
</dbReference>
<evidence type="ECO:0000313" key="2">
    <source>
        <dbReference type="Proteomes" id="UP000037594"/>
    </source>
</evidence>